<protein>
    <recommendedName>
        <fullName evidence="1">F-box associated beta-propeller type 3 domain-containing protein</fullName>
    </recommendedName>
</protein>
<evidence type="ECO:0000313" key="2">
    <source>
        <dbReference type="EMBL" id="CAI9289822.1"/>
    </source>
</evidence>
<dbReference type="InterPro" id="IPR050796">
    <property type="entry name" value="SCF_F-box_component"/>
</dbReference>
<evidence type="ECO:0000259" key="1">
    <source>
        <dbReference type="Pfam" id="PF08268"/>
    </source>
</evidence>
<dbReference type="PANTHER" id="PTHR31672">
    <property type="entry name" value="BNACNNG10540D PROTEIN"/>
    <property type="match status" value="1"/>
</dbReference>
<sequence length="353" mass="41479">MTRKKQKVSCFDFLSDDILIEILKRLPDDFLRYKAKHICRRFFNVITNGLLLDHTSFIFQELGKPTVRHVDIREEQQELELKEKNLDLPKKGWVMSWCNEFLLITNQERKEYVFNLITKEGSYLPSCTYCRGRYTYECGVSLSFDGFKGVHKVLHMFIGPPMQCHILILKRNILSRFSSKWKKIEIPSCTDEGWGSWGYPVSVQARYIHWDVHGDGGYLVSMDMVKEKMIRMSLPIPESSFRYTVFEMGGFLTLIHQVSFEQTDMWILKDFEKMKWEKLELTVPNCFFGEYDDFLITPMSSLISKRYMMCMKTAIRNCGVCSYDLKHGVVKKLDIDFGQNDRCVVYSSSPSFI</sequence>
<reference evidence="2" key="1">
    <citation type="submission" date="2023-04" db="EMBL/GenBank/DDBJ databases">
        <authorList>
            <person name="Vijverberg K."/>
            <person name="Xiong W."/>
            <person name="Schranz E."/>
        </authorList>
    </citation>
    <scope>NUCLEOTIDE SEQUENCE</scope>
</reference>
<dbReference type="Proteomes" id="UP001177003">
    <property type="component" value="Chromosome 6"/>
</dbReference>
<organism evidence="2 3">
    <name type="scientific">Lactuca saligna</name>
    <name type="common">Willowleaf lettuce</name>
    <dbReference type="NCBI Taxonomy" id="75948"/>
    <lineage>
        <taxon>Eukaryota</taxon>
        <taxon>Viridiplantae</taxon>
        <taxon>Streptophyta</taxon>
        <taxon>Embryophyta</taxon>
        <taxon>Tracheophyta</taxon>
        <taxon>Spermatophyta</taxon>
        <taxon>Magnoliopsida</taxon>
        <taxon>eudicotyledons</taxon>
        <taxon>Gunneridae</taxon>
        <taxon>Pentapetalae</taxon>
        <taxon>asterids</taxon>
        <taxon>campanulids</taxon>
        <taxon>Asterales</taxon>
        <taxon>Asteraceae</taxon>
        <taxon>Cichorioideae</taxon>
        <taxon>Cichorieae</taxon>
        <taxon>Lactucinae</taxon>
        <taxon>Lactuca</taxon>
    </lineage>
</organism>
<dbReference type="AlphaFoldDB" id="A0AA35ZDN0"/>
<feature type="domain" description="F-box associated beta-propeller type 3" evidence="1">
    <location>
        <begin position="57"/>
        <end position="336"/>
    </location>
</feature>
<proteinExistence type="predicted"/>
<dbReference type="PANTHER" id="PTHR31672:SF11">
    <property type="entry name" value="F-BOX PROTEIN CPR1-LIKE ISOFORM X2"/>
    <property type="match status" value="1"/>
</dbReference>
<keyword evidence="3" id="KW-1185">Reference proteome</keyword>
<dbReference type="InterPro" id="IPR013187">
    <property type="entry name" value="F-box-assoc_dom_typ3"/>
</dbReference>
<accession>A0AA35ZDN0</accession>
<dbReference type="Pfam" id="PF08268">
    <property type="entry name" value="FBA_3"/>
    <property type="match status" value="1"/>
</dbReference>
<name>A0AA35ZDN0_LACSI</name>
<dbReference type="EMBL" id="OX465082">
    <property type="protein sequence ID" value="CAI9289822.1"/>
    <property type="molecule type" value="Genomic_DNA"/>
</dbReference>
<gene>
    <name evidence="2" type="ORF">LSALG_LOCUS29042</name>
</gene>
<evidence type="ECO:0000313" key="3">
    <source>
        <dbReference type="Proteomes" id="UP001177003"/>
    </source>
</evidence>